<organism evidence="4 5">
    <name type="scientific">Spodoptera litura</name>
    <name type="common">Asian cotton leafworm</name>
    <dbReference type="NCBI Taxonomy" id="69820"/>
    <lineage>
        <taxon>Eukaryota</taxon>
        <taxon>Metazoa</taxon>
        <taxon>Ecdysozoa</taxon>
        <taxon>Arthropoda</taxon>
        <taxon>Hexapoda</taxon>
        <taxon>Insecta</taxon>
        <taxon>Pterygota</taxon>
        <taxon>Neoptera</taxon>
        <taxon>Endopterygota</taxon>
        <taxon>Lepidoptera</taxon>
        <taxon>Glossata</taxon>
        <taxon>Ditrysia</taxon>
        <taxon>Noctuoidea</taxon>
        <taxon>Noctuidae</taxon>
        <taxon>Amphipyrinae</taxon>
        <taxon>Spodoptera</taxon>
    </lineage>
</organism>
<keyword evidence="2" id="KW-0812">Transmembrane</keyword>
<dbReference type="InterPro" id="IPR002018">
    <property type="entry name" value="CarbesteraseB"/>
</dbReference>
<dbReference type="RefSeq" id="XP_022828859.1">
    <property type="nucleotide sequence ID" value="XM_022973091.1"/>
</dbReference>
<dbReference type="Gene3D" id="3.40.50.1820">
    <property type="entry name" value="alpha/beta hydrolase"/>
    <property type="match status" value="1"/>
</dbReference>
<gene>
    <name evidence="5" type="primary">LOC111358160</name>
</gene>
<keyword evidence="2" id="KW-0472">Membrane</keyword>
<keyword evidence="2" id="KW-1133">Transmembrane helix</keyword>
<keyword evidence="4" id="KW-1185">Reference proteome</keyword>
<protein>
    <submittedName>
        <fullName evidence="5">Uncharacterized protein LOC111358160</fullName>
    </submittedName>
</protein>
<dbReference type="AlphaFoldDB" id="A0A9J7EIC5"/>
<name>A0A9J7EIC5_SPOLT</name>
<evidence type="ECO:0000313" key="5">
    <source>
        <dbReference type="RefSeq" id="XP_022828859.1"/>
    </source>
</evidence>
<dbReference type="InterPro" id="IPR029058">
    <property type="entry name" value="AB_hydrolase_fold"/>
</dbReference>
<evidence type="ECO:0000256" key="2">
    <source>
        <dbReference type="SAM" id="Phobius"/>
    </source>
</evidence>
<reference evidence="5" key="1">
    <citation type="submission" date="2025-08" db="UniProtKB">
        <authorList>
            <consortium name="RefSeq"/>
        </authorList>
    </citation>
    <scope>IDENTIFICATION</scope>
    <source>
        <strain evidence="5">Ishihara</strain>
        <tissue evidence="5">Whole body</tissue>
    </source>
</reference>
<accession>A0A9J7EIC5</accession>
<dbReference type="Pfam" id="PF00135">
    <property type="entry name" value="COesterase"/>
    <property type="match status" value="1"/>
</dbReference>
<proteinExistence type="predicted"/>
<dbReference type="OrthoDB" id="3200163at2759"/>
<dbReference type="Proteomes" id="UP000301870">
    <property type="component" value="Chromosome 2"/>
</dbReference>
<feature type="transmembrane region" description="Helical" evidence="2">
    <location>
        <begin position="203"/>
        <end position="226"/>
    </location>
</feature>
<dbReference type="SUPFAM" id="SSF53474">
    <property type="entry name" value="alpha/beta-Hydrolases"/>
    <property type="match status" value="1"/>
</dbReference>
<dbReference type="KEGG" id="sliu:111358160"/>
<evidence type="ECO:0000259" key="3">
    <source>
        <dbReference type="Pfam" id="PF00135"/>
    </source>
</evidence>
<evidence type="ECO:0000256" key="1">
    <source>
        <dbReference type="ARBA" id="ARBA00023180"/>
    </source>
</evidence>
<keyword evidence="1" id="KW-0325">Glycoprotein</keyword>
<evidence type="ECO:0000313" key="4">
    <source>
        <dbReference type="Proteomes" id="UP000301870"/>
    </source>
</evidence>
<feature type="domain" description="Carboxylesterase type B" evidence="3">
    <location>
        <begin position="17"/>
        <end position="171"/>
    </location>
</feature>
<sequence length="228" mass="26364">MEGAMRLPYFDDWKVQMNEKFSDFLPEKEEVAHRVKQFYFGDNDVSEDTMEQFLLYFTDVLFAYPMLKSLSARVEALGDTIYLYEYSFVDEDTPSFPHTNIRGAQHCFQSRAVRDQDLTGRTDEYRRMVQIAREYTLNFILTGSPTSTDARFPLWRPANAQRSPHMSIGPVIELRDDILGDRAALWDSIYEEHYRGPLVPDGYTGGASSIMISKIIILIVVTIGMLNW</sequence>
<dbReference type="GeneID" id="111358160"/>